<dbReference type="Proteomes" id="UP000190626">
    <property type="component" value="Unassembled WGS sequence"/>
</dbReference>
<dbReference type="Pfam" id="PF08000">
    <property type="entry name" value="bPH_1"/>
    <property type="match status" value="1"/>
</dbReference>
<dbReference type="Gene3D" id="2.30.29.50">
    <property type="entry name" value="Bacterial Pleckstrin homology domain"/>
    <property type="match status" value="1"/>
</dbReference>
<dbReference type="RefSeq" id="WP_079421174.1">
    <property type="nucleotide sequence ID" value="NZ_MBTG01000072.1"/>
</dbReference>
<dbReference type="AlphaFoldDB" id="A0A1V4H6T9"/>
<dbReference type="SUPFAM" id="SSF50729">
    <property type="entry name" value="PH domain-like"/>
    <property type="match status" value="1"/>
</dbReference>
<proteinExistence type="predicted"/>
<protein>
    <recommendedName>
        <fullName evidence="1">Bacterial Pleckstrin homology domain-containing protein</fullName>
    </recommendedName>
</protein>
<dbReference type="OrthoDB" id="9803613at2"/>
<keyword evidence="3" id="KW-1185">Reference proteome</keyword>
<evidence type="ECO:0000259" key="1">
    <source>
        <dbReference type="Pfam" id="PF08000"/>
    </source>
</evidence>
<comment type="caution">
    <text evidence="2">The sequence shown here is derived from an EMBL/GenBank/DDBJ whole genome shotgun (WGS) entry which is preliminary data.</text>
</comment>
<name>A0A1V4H6T9_9BACL</name>
<gene>
    <name evidence="2" type="ORF">BC351_13035</name>
</gene>
<sequence>MAGFLNGLLGNFSEVSVDELTRQYGIYLMPNERITTGFKLVRDSFIVTDERIILVDHQGVTGKKTRVASIELDSIYEVTMETAGTGYDDSELTIHYITSPYYKANDAKTAAYKFEFGKKFNLQPFYVAILSLASQNRKRINS</sequence>
<organism evidence="2 3">
    <name type="scientific">Paenibacillus ferrarius</name>
    <dbReference type="NCBI Taxonomy" id="1469647"/>
    <lineage>
        <taxon>Bacteria</taxon>
        <taxon>Bacillati</taxon>
        <taxon>Bacillota</taxon>
        <taxon>Bacilli</taxon>
        <taxon>Bacillales</taxon>
        <taxon>Paenibacillaceae</taxon>
        <taxon>Paenibacillus</taxon>
    </lineage>
</organism>
<dbReference type="EMBL" id="MBTG01000072">
    <property type="protein sequence ID" value="OPH46854.1"/>
    <property type="molecule type" value="Genomic_DNA"/>
</dbReference>
<dbReference type="InterPro" id="IPR012544">
    <property type="entry name" value="PHb"/>
</dbReference>
<accession>A0A1V4H6T9</accession>
<reference evidence="3" key="1">
    <citation type="submission" date="2016-07" db="EMBL/GenBank/DDBJ databases">
        <authorList>
            <person name="Florea S."/>
            <person name="Webb J.S."/>
            <person name="Jaromczyk J."/>
            <person name="Schardl C.L."/>
        </authorList>
    </citation>
    <scope>NUCLEOTIDE SEQUENCE [LARGE SCALE GENOMIC DNA]</scope>
    <source>
        <strain evidence="3">CY1</strain>
    </source>
</reference>
<evidence type="ECO:0000313" key="3">
    <source>
        <dbReference type="Proteomes" id="UP000190626"/>
    </source>
</evidence>
<dbReference type="STRING" id="1469647.BC351_13035"/>
<feature type="domain" description="Bacterial Pleckstrin homology" evidence="1">
    <location>
        <begin position="4"/>
        <end position="131"/>
    </location>
</feature>
<dbReference type="InterPro" id="IPR037063">
    <property type="entry name" value="PHb_sf"/>
</dbReference>
<evidence type="ECO:0000313" key="2">
    <source>
        <dbReference type="EMBL" id="OPH46854.1"/>
    </source>
</evidence>